<keyword evidence="3" id="KW-1185">Reference proteome</keyword>
<evidence type="ECO:0000259" key="1">
    <source>
        <dbReference type="Pfam" id="PF12697"/>
    </source>
</evidence>
<dbReference type="PANTHER" id="PTHR43798">
    <property type="entry name" value="MONOACYLGLYCEROL LIPASE"/>
    <property type="match status" value="1"/>
</dbReference>
<evidence type="ECO:0000313" key="3">
    <source>
        <dbReference type="Proteomes" id="UP001597542"/>
    </source>
</evidence>
<organism evidence="2 3">
    <name type="scientific">Amycolatopsis albidoflavus</name>
    <dbReference type="NCBI Taxonomy" id="102226"/>
    <lineage>
        <taxon>Bacteria</taxon>
        <taxon>Bacillati</taxon>
        <taxon>Actinomycetota</taxon>
        <taxon>Actinomycetes</taxon>
        <taxon>Pseudonocardiales</taxon>
        <taxon>Pseudonocardiaceae</taxon>
        <taxon>Amycolatopsis</taxon>
    </lineage>
</organism>
<evidence type="ECO:0000313" key="2">
    <source>
        <dbReference type="EMBL" id="MFD2486030.1"/>
    </source>
</evidence>
<dbReference type="EMBL" id="JBHUKQ010000019">
    <property type="protein sequence ID" value="MFD2486030.1"/>
    <property type="molecule type" value="Genomic_DNA"/>
</dbReference>
<proteinExistence type="predicted"/>
<comment type="caution">
    <text evidence="2">The sequence shown here is derived from an EMBL/GenBank/DDBJ whole genome shotgun (WGS) entry which is preliminary data.</text>
</comment>
<dbReference type="Pfam" id="PF12697">
    <property type="entry name" value="Abhydrolase_6"/>
    <property type="match status" value="1"/>
</dbReference>
<name>A0ABW5IB21_9PSEU</name>
<dbReference type="GO" id="GO:0016787">
    <property type="term" value="F:hydrolase activity"/>
    <property type="evidence" value="ECO:0007669"/>
    <property type="project" value="UniProtKB-KW"/>
</dbReference>
<dbReference type="Gene3D" id="3.40.50.1820">
    <property type="entry name" value="alpha/beta hydrolase"/>
    <property type="match status" value="1"/>
</dbReference>
<keyword evidence="2" id="KW-0378">Hydrolase</keyword>
<dbReference type="SUPFAM" id="SSF53474">
    <property type="entry name" value="alpha/beta-Hydrolases"/>
    <property type="match status" value="1"/>
</dbReference>
<dbReference type="InterPro" id="IPR000073">
    <property type="entry name" value="AB_hydrolase_1"/>
</dbReference>
<protein>
    <submittedName>
        <fullName evidence="2">Alpha/beta fold hydrolase</fullName>
    </submittedName>
</protein>
<gene>
    <name evidence="2" type="ORF">ACFSUT_37555</name>
</gene>
<dbReference type="InterPro" id="IPR050266">
    <property type="entry name" value="AB_hydrolase_sf"/>
</dbReference>
<feature type="domain" description="AB hydrolase-1" evidence="1">
    <location>
        <begin position="18"/>
        <end position="240"/>
    </location>
</feature>
<accession>A0ABW5IB21</accession>
<reference evidence="3" key="1">
    <citation type="journal article" date="2019" name="Int. J. Syst. Evol. Microbiol.">
        <title>The Global Catalogue of Microorganisms (GCM) 10K type strain sequencing project: providing services to taxonomists for standard genome sequencing and annotation.</title>
        <authorList>
            <consortium name="The Broad Institute Genomics Platform"/>
            <consortium name="The Broad Institute Genome Sequencing Center for Infectious Disease"/>
            <person name="Wu L."/>
            <person name="Ma J."/>
        </authorList>
    </citation>
    <scope>NUCLEOTIDE SEQUENCE [LARGE SCALE GENOMIC DNA]</scope>
    <source>
        <strain evidence="3">CGMCC 4.7638</strain>
    </source>
</reference>
<dbReference type="InterPro" id="IPR029058">
    <property type="entry name" value="AB_hydrolase_fold"/>
</dbReference>
<sequence length="256" mass="26725">MTDAGLSYRVTGHGSRPVVLVHSLALDGSWFEPLAAELGESFRCVLPDLRGHGDSDGGAISLAALADDLAFLARQLRIDRFAAVGISLGGMVVQALAHRHPDLLDAAVLIATTGGYDDAARTGAHSRAEAARAPGGLAALADATMTRWFGDRPDPLRDRAREQFLSGDPAIHAAYLEAMTAVGDFSVPPSVPTLVIGGEDDVSTPRPVLENLHASIPHSQLRFAPGGHLAAFTHPGPVAALLTEFLAETPKGARVV</sequence>
<dbReference type="Proteomes" id="UP001597542">
    <property type="component" value="Unassembled WGS sequence"/>
</dbReference>
<dbReference type="PRINTS" id="PR00111">
    <property type="entry name" value="ABHYDROLASE"/>
</dbReference>
<dbReference type="RefSeq" id="WP_344286317.1">
    <property type="nucleotide sequence ID" value="NZ_BAAAHV010000026.1"/>
</dbReference>